<dbReference type="InterPro" id="IPR000801">
    <property type="entry name" value="Esterase-like"/>
</dbReference>
<reference evidence="3" key="1">
    <citation type="journal article" date="2019" name="Int. J. Syst. Evol. Microbiol.">
        <title>The Global Catalogue of Microorganisms (GCM) 10K type strain sequencing project: providing services to taxonomists for standard genome sequencing and annotation.</title>
        <authorList>
            <consortium name="The Broad Institute Genomics Platform"/>
            <consortium name="The Broad Institute Genome Sequencing Center for Infectious Disease"/>
            <person name="Wu L."/>
            <person name="Ma J."/>
        </authorList>
    </citation>
    <scope>NUCLEOTIDE SEQUENCE [LARGE SCALE GENOMIC DNA]</scope>
    <source>
        <strain evidence="3">JCM 14234</strain>
    </source>
</reference>
<evidence type="ECO:0000256" key="1">
    <source>
        <dbReference type="SAM" id="SignalP"/>
    </source>
</evidence>
<gene>
    <name evidence="2" type="ORF">GCM10010528_07080</name>
</gene>
<dbReference type="EMBL" id="BAAAVS010000012">
    <property type="protein sequence ID" value="GAA3027877.1"/>
    <property type="molecule type" value="Genomic_DNA"/>
</dbReference>
<dbReference type="Gene3D" id="3.40.50.1820">
    <property type="entry name" value="alpha/beta hydrolase"/>
    <property type="match status" value="1"/>
</dbReference>
<dbReference type="InterPro" id="IPR050583">
    <property type="entry name" value="Mycobacterial_A85_antigen"/>
</dbReference>
<dbReference type="Proteomes" id="UP001501035">
    <property type="component" value="Unassembled WGS sequence"/>
</dbReference>
<protein>
    <submittedName>
        <fullName evidence="2">Alpha/beta hydrolase family protein</fullName>
    </submittedName>
</protein>
<dbReference type="RefSeq" id="WP_414651796.1">
    <property type="nucleotide sequence ID" value="NZ_BAAAVS010000012.1"/>
</dbReference>
<name>A0ABP6KZU7_9ACTN</name>
<sequence>MLRVPGRSVKTMTMAVVVAWSVILGSSAPSSAQATPTPAAPRVSTIVVHSHAMDRDIDLTIVTPADASRPRGVLYLMNGAAGGENRANWVHQTDLVQFLATKNVYVVIPTQGAYTFYTDWLRPDARLGVNKWSTFLGTELPPVIDTMYRTSGRNAVAGISGSATSALNLVIEHPGRFRAAASFSGCAATSDRFGQLAVRSVVEFRGQSNATNMWGPYGSQGWLAHDPVLHAARLRGTALYISSATGQPGRYDNLQQVPDPMRLADQLAVGGAIEAATLHCTQQLRERLHRLNIPAMFDFAGPGTHAWPYFQEVFHRAWPFFARALGG</sequence>
<feature type="signal peptide" evidence="1">
    <location>
        <begin position="1"/>
        <end position="34"/>
    </location>
</feature>
<keyword evidence="3" id="KW-1185">Reference proteome</keyword>
<proteinExistence type="predicted"/>
<keyword evidence="2" id="KW-0378">Hydrolase</keyword>
<dbReference type="PANTHER" id="PTHR48098:SF1">
    <property type="entry name" value="DIACYLGLYCEROL ACYLTRANSFERASE_MYCOLYLTRANSFERASE AG85A"/>
    <property type="match status" value="1"/>
</dbReference>
<feature type="chain" id="PRO_5047279573" evidence="1">
    <location>
        <begin position="35"/>
        <end position="327"/>
    </location>
</feature>
<dbReference type="GO" id="GO:0016787">
    <property type="term" value="F:hydrolase activity"/>
    <property type="evidence" value="ECO:0007669"/>
    <property type="project" value="UniProtKB-KW"/>
</dbReference>
<evidence type="ECO:0000313" key="3">
    <source>
        <dbReference type="Proteomes" id="UP001501035"/>
    </source>
</evidence>
<organism evidence="2 3">
    <name type="scientific">Gordonia defluvii</name>
    <dbReference type="NCBI Taxonomy" id="283718"/>
    <lineage>
        <taxon>Bacteria</taxon>
        <taxon>Bacillati</taxon>
        <taxon>Actinomycetota</taxon>
        <taxon>Actinomycetes</taxon>
        <taxon>Mycobacteriales</taxon>
        <taxon>Gordoniaceae</taxon>
        <taxon>Gordonia</taxon>
    </lineage>
</organism>
<comment type="caution">
    <text evidence="2">The sequence shown here is derived from an EMBL/GenBank/DDBJ whole genome shotgun (WGS) entry which is preliminary data.</text>
</comment>
<dbReference type="InterPro" id="IPR029058">
    <property type="entry name" value="AB_hydrolase_fold"/>
</dbReference>
<accession>A0ABP6KZU7</accession>
<keyword evidence="1" id="KW-0732">Signal</keyword>
<dbReference type="SUPFAM" id="SSF53474">
    <property type="entry name" value="alpha/beta-Hydrolases"/>
    <property type="match status" value="1"/>
</dbReference>
<dbReference type="Pfam" id="PF00756">
    <property type="entry name" value="Esterase"/>
    <property type="match status" value="1"/>
</dbReference>
<dbReference type="PANTHER" id="PTHR48098">
    <property type="entry name" value="ENTEROCHELIN ESTERASE-RELATED"/>
    <property type="match status" value="1"/>
</dbReference>
<evidence type="ECO:0000313" key="2">
    <source>
        <dbReference type="EMBL" id="GAA3027877.1"/>
    </source>
</evidence>